<dbReference type="Gene3D" id="3.10.620.30">
    <property type="match status" value="1"/>
</dbReference>
<dbReference type="PANTHER" id="PTHR10887">
    <property type="entry name" value="DNA2/NAM7 HELICASE FAMILY"/>
    <property type="match status" value="1"/>
</dbReference>
<dbReference type="PANTHER" id="PTHR10887:SF530">
    <property type="entry name" value="SUPERFAMILY I DNA HELICASES"/>
    <property type="match status" value="1"/>
</dbReference>
<dbReference type="InterPro" id="IPR041679">
    <property type="entry name" value="DNA2/NAM7-like_C"/>
</dbReference>
<keyword evidence="7" id="KW-1185">Reference proteome</keyword>
<dbReference type="Pfam" id="PF13087">
    <property type="entry name" value="AAA_12"/>
    <property type="match status" value="1"/>
</dbReference>
<dbReference type="InterPro" id="IPR049468">
    <property type="entry name" value="Restrct_endonuc-II-like_dom"/>
</dbReference>
<dbReference type="Pfam" id="PF18731">
    <property type="entry name" value="HEPN_Swt1"/>
    <property type="match status" value="1"/>
</dbReference>
<evidence type="ECO:0000259" key="4">
    <source>
        <dbReference type="Pfam" id="PF18731"/>
    </source>
</evidence>
<evidence type="ECO:0000256" key="1">
    <source>
        <dbReference type="SAM" id="MobiDB-lite"/>
    </source>
</evidence>
<dbReference type="Pfam" id="PF13086">
    <property type="entry name" value="AAA_11"/>
    <property type="match status" value="1"/>
</dbReference>
<dbReference type="Proteomes" id="UP000746595">
    <property type="component" value="Unassembled WGS sequence"/>
</dbReference>
<dbReference type="Pfam" id="PF18741">
    <property type="entry name" value="MTES_1575"/>
    <property type="match status" value="1"/>
</dbReference>
<evidence type="ECO:0000313" key="6">
    <source>
        <dbReference type="EMBL" id="NKG19887.1"/>
    </source>
</evidence>
<feature type="domain" description="Swt1-like HEPN" evidence="4">
    <location>
        <begin position="2"/>
        <end position="108"/>
    </location>
</feature>
<feature type="region of interest" description="Disordered" evidence="1">
    <location>
        <begin position="131"/>
        <end position="167"/>
    </location>
</feature>
<accession>A0ABX1G0X0</accession>
<dbReference type="CDD" id="cd18808">
    <property type="entry name" value="SF1_C_Upf1"/>
    <property type="match status" value="1"/>
</dbReference>
<gene>
    <name evidence="6" type="ORF">HED64_04070</name>
</gene>
<sequence length="2193" mass="238036">MSEALGGYIETYLEGRIATDDWTRLLAAHDANNGRPAYPIKKTDLAAQLRIITTPFGSRGHLFDLSRPQQRLVGELRDLRNAWAHGGDFDAADLFRALDTCLRLLKSLDLADAAAAIVGLIQESRASALQAGESGSAGPTDPIQVPELGTTMPAGIATPASSTTSQHDPSEIVLSMEGKTSNIALTVSHSTSINYATVQARFPILDRVELDYTGAAPISVLVDASLTSDGTAVSTIAERRMDLIPGKTPLHDFELELDPEVFSKIDSRRRGKLVVRVRKGDEELAVSASPVDLLPGTHWSGAGTQADAELLAAFVQPQHPQISKILSDTSDLLLDRTGDSALDGHQAGPQRVDAIVEAVFEVLSSREIRYSNPPASWELAHLGGQHVRSAEEVLNERFGTCLDTSVLFAAVLEQIDINTTLWLVPGHAFIAYWRFGDRPLPSTSLDGEAAGTLFNMVNADILRIVETTALTNEKRATIEAASDGTKRKHAQGTEAAAALEFVIDVMQARRSGIFPLPVRSLGESGDVTVVEYRPAASQTLADFFKEKSARPIAAPTGTGDVVPPRVVQWKNGLLDLSLRNRLLNFTPGARFPLAIPDSAVAGCEDLINDGKAIELLPGDAIGAVDLERYKTGGLLPIERRVEMLLSKGQAFTQVSAATYKTKLRKMAADAKTIVDQSGANNMYLAMGTLSWSMDGKELRSPLILIPVSLQPAGRGGHFRVVRDESGTSTPNYCLAEKLREQFSLSIPAFENPELDSSGIDLEKTFAAVTQAIMAADLPFHVEQTIDLAILQFAKFRMWKDLDENWSTFLKAPLVKHLVETPTSGFADPVSSDELDEATDLDDLASRLPVAADASQLEAVASAERGRTFVLEGPPGTGKSQTITNLLAHAMSSGKKVLFVAEKRAALEVVRKRLNDVGLGAYALDLHDKGSRPNAVRKQIKDSIDHLVFADDQGMQLVKSDLRAARRKLAFYASQVHEENAAGYSAYSANNSILVVDDDIPALPVTERFASETDIAVISAVRDAMSELLETAEFAHPQKHHPWGFIDAPVDMDAQTAVLQANVVLGSTLSNAQYLLGNESAGKLLSSATEPHQLRLSAHLIGAQMPVAILDEVCSDGWNRRLDALQAGAANLVGTMAWIPVTVDPSVLLVDHTVARDAAAEVESSGFFGLGRNKRRLQVIAEHFGDAWRGSEEDVKNLVSIVGGLSEARAKCAELVAGLNEVAGIELHAAWNPFNVHDLESLAVRRAELTELASTLPRGASKEATTTQLEVLRAVLAEPLQDAQHVAKELSAIATAWEDLNTLLPGNANGTQTWAGEQGFLDRFAATRAEREVAGVALRGLNRWVAFISALEILREHGLFGAREALLKGEYPAEDALRGFMRGTGEAALRERLGASALDDFSESAHLRNISRFTTASKDIRGHLVSALPAQISERRAPLLRKADIRMGELQRQLNRRSGGQTVRQLMTNYGDLITTIMPCVLVSPDSASRFFPPRAGQFDVVVFDEASQISVADAIGTLGRANSAVVVGDSKQMPPTSFGGTAFDTESADDDVPVIADEESILSECVQARVPRQWLSWHYRSQDESLIAFSNQQYYEGKLSSFPAPRNGQSGAGKSGYGISLVRVDGKFHRSGAGALLRTNPIEAEAIVAEVKRRFDKSPGENPSIGVVTFNVQQRNYIEGLIRDLADDRLTEALDTDGEGLFVKNLENVQGDERDVILFSTAFSVNEAGKLPLNFGPLNNSGGERRLNVAVTRARRQVIVFSSFNPEDLRAENSTSIGIKHLRAYLDLAAQGTRILNDGSRRALAEDRYRDQIAGQLQDQDHIVETNVGLSEFKIDLTLSTKERPGEPLVAILLDNEPWAERKTVGDRDGLPEEVLRNLLGWRSVVRIWLPAWLQDCAAVLERVTQEVQRADKERTAAELQREQEEEAESQLHGAGGESEAGVVEEVDQPAPQRIDTEPVEPSIDIDPAGTIVVTDPDTLLEEPIQLGSGGFRSNTAVVEVEDLAPAIEAKVRPHSAWNQRNVGTLDELDELETRRARMKASELLSEIAAAEWPLPVKRLSKLANGSYGLSKVLAAREQAMVVCLDRSTYVVDTDGFVWPMSIEQVEWMGCRTGFADNGLAVTDVSPREVSNAMCELVAKNAGLDSEGLKRETMAFFGYKRFTTGISTWLQQGLELAVREGRLRTVNGQILPG</sequence>
<dbReference type="InterPro" id="IPR041650">
    <property type="entry name" value="HEPN_Swt1"/>
</dbReference>
<evidence type="ECO:0000259" key="5">
    <source>
        <dbReference type="Pfam" id="PF18741"/>
    </source>
</evidence>
<dbReference type="InterPro" id="IPR027417">
    <property type="entry name" value="P-loop_NTPase"/>
</dbReference>
<evidence type="ECO:0000259" key="2">
    <source>
        <dbReference type="Pfam" id="PF13086"/>
    </source>
</evidence>
<reference evidence="6 7" key="1">
    <citation type="submission" date="2020-04" db="EMBL/GenBank/DDBJ databases">
        <title>Paeniglutamicibacter sp. ANT13_2, a novel actinomycete isolated from sediment in Antarctica.</title>
        <authorList>
            <person name="Sakdapetsiri C."/>
            <person name="Pinyakong O."/>
        </authorList>
    </citation>
    <scope>NUCLEOTIDE SEQUENCE [LARGE SCALE GENOMIC DNA]</scope>
    <source>
        <strain evidence="6 7">ANT13_2</strain>
    </source>
</reference>
<dbReference type="EMBL" id="JAAWVT010000001">
    <property type="protein sequence ID" value="NKG19887.1"/>
    <property type="molecule type" value="Genomic_DNA"/>
</dbReference>
<feature type="domain" description="DNA2/NAM7 helicase-like C-terminal" evidence="3">
    <location>
        <begin position="1559"/>
        <end position="1762"/>
    </location>
</feature>
<dbReference type="Gene3D" id="3.40.50.300">
    <property type="entry name" value="P-loop containing nucleotide triphosphate hydrolases"/>
    <property type="match status" value="3"/>
</dbReference>
<dbReference type="InterPro" id="IPR047187">
    <property type="entry name" value="SF1_C_Upf1"/>
</dbReference>
<evidence type="ECO:0000313" key="7">
    <source>
        <dbReference type="Proteomes" id="UP000746595"/>
    </source>
</evidence>
<proteinExistence type="predicted"/>
<feature type="region of interest" description="Disordered" evidence="1">
    <location>
        <begin position="1915"/>
        <end position="1969"/>
    </location>
</feature>
<dbReference type="InterPro" id="IPR041677">
    <property type="entry name" value="DNA2/NAM7_AAA_11"/>
</dbReference>
<protein>
    <submittedName>
        <fullName evidence="6">DUF4011 domain-containing protein</fullName>
    </submittedName>
</protein>
<feature type="domain" description="Restriction endonuclease type II-like" evidence="5">
    <location>
        <begin position="1811"/>
        <end position="1907"/>
    </location>
</feature>
<dbReference type="InterPro" id="IPR045055">
    <property type="entry name" value="DNA2/NAM7-like"/>
</dbReference>
<dbReference type="SUPFAM" id="SSF52540">
    <property type="entry name" value="P-loop containing nucleoside triphosphate hydrolases"/>
    <property type="match status" value="1"/>
</dbReference>
<dbReference type="InterPro" id="IPR025103">
    <property type="entry name" value="DUF4011"/>
</dbReference>
<comment type="caution">
    <text evidence="6">The sequence shown here is derived from an EMBL/GenBank/DDBJ whole genome shotgun (WGS) entry which is preliminary data.</text>
</comment>
<organism evidence="6 7">
    <name type="scientific">Paeniglutamicibacter terrestris</name>
    <dbReference type="NCBI Taxonomy" id="2723403"/>
    <lineage>
        <taxon>Bacteria</taxon>
        <taxon>Bacillati</taxon>
        <taxon>Actinomycetota</taxon>
        <taxon>Actinomycetes</taxon>
        <taxon>Micrococcales</taxon>
        <taxon>Micrococcaceae</taxon>
        <taxon>Paeniglutamicibacter</taxon>
    </lineage>
</organism>
<feature type="domain" description="DNA2/NAM7 helicase helicase" evidence="2">
    <location>
        <begin position="852"/>
        <end position="940"/>
    </location>
</feature>
<dbReference type="Pfam" id="PF13195">
    <property type="entry name" value="DUF4011"/>
    <property type="match status" value="1"/>
</dbReference>
<name>A0ABX1G0X0_9MICC</name>
<evidence type="ECO:0000259" key="3">
    <source>
        <dbReference type="Pfam" id="PF13087"/>
    </source>
</evidence>